<dbReference type="PANTHER" id="PTHR45740:SF14">
    <property type="entry name" value="NOVEL PROTEIN"/>
    <property type="match status" value="1"/>
</dbReference>
<proteinExistence type="inferred from homology"/>
<reference evidence="5" key="1">
    <citation type="submission" date="2025-08" db="UniProtKB">
        <authorList>
            <consortium name="Ensembl"/>
        </authorList>
    </citation>
    <scope>IDENTIFICATION</scope>
</reference>
<evidence type="ECO:0000313" key="5">
    <source>
        <dbReference type="Ensembl" id="ENSOMEP00000005056.1"/>
    </source>
</evidence>
<feature type="domain" description="WWE" evidence="4">
    <location>
        <begin position="67"/>
        <end position="149"/>
    </location>
</feature>
<dbReference type="InterPro" id="IPR037197">
    <property type="entry name" value="WWE_dom_sf"/>
</dbReference>
<comment type="similarity">
    <text evidence="3">Belongs to the ARTD/PARP family.</text>
</comment>
<dbReference type="PaxDb" id="30732-ENSOMEP00000005056"/>
<dbReference type="PROSITE" id="PS50918">
    <property type="entry name" value="WWE"/>
    <property type="match status" value="2"/>
</dbReference>
<dbReference type="GO" id="GO:0005634">
    <property type="term" value="C:nucleus"/>
    <property type="evidence" value="ECO:0007669"/>
    <property type="project" value="UniProtKB-SubCell"/>
</dbReference>
<evidence type="ECO:0000256" key="1">
    <source>
        <dbReference type="ARBA" id="ARBA00004123"/>
    </source>
</evidence>
<dbReference type="GO" id="GO:0003950">
    <property type="term" value="F:NAD+ poly-ADP-ribosyltransferase activity"/>
    <property type="evidence" value="ECO:0007669"/>
    <property type="project" value="TreeGrafter"/>
</dbReference>
<dbReference type="InterPro" id="IPR004170">
    <property type="entry name" value="WWE_dom"/>
</dbReference>
<dbReference type="SUPFAM" id="SSF117839">
    <property type="entry name" value="WWE domain"/>
    <property type="match status" value="2"/>
</dbReference>
<protein>
    <recommendedName>
        <fullName evidence="4">WWE domain-containing protein</fullName>
    </recommendedName>
</protein>
<comment type="subcellular location">
    <subcellularLocation>
        <location evidence="1">Nucleus</location>
    </subcellularLocation>
</comment>
<dbReference type="Pfam" id="PF02825">
    <property type="entry name" value="WWE"/>
    <property type="match status" value="2"/>
</dbReference>
<dbReference type="Ensembl" id="ENSOMET00000008125.1">
    <property type="protein sequence ID" value="ENSOMEP00000005056.1"/>
    <property type="gene ID" value="ENSOMEG00000006048.1"/>
</dbReference>
<keyword evidence="2" id="KW-0539">Nucleus</keyword>
<feature type="domain" description="WWE" evidence="4">
    <location>
        <begin position="165"/>
        <end position="299"/>
    </location>
</feature>
<dbReference type="OMA" id="FRDEHEW"/>
<dbReference type="GO" id="GO:1990404">
    <property type="term" value="F:NAD+-protein mono-ADP-ribosyltransferase activity"/>
    <property type="evidence" value="ECO:0007669"/>
    <property type="project" value="TreeGrafter"/>
</dbReference>
<dbReference type="Pfam" id="PF23466">
    <property type="entry name" value="WWE_4"/>
    <property type="match status" value="1"/>
</dbReference>
<dbReference type="InterPro" id="IPR051712">
    <property type="entry name" value="ARTD-AVP"/>
</dbReference>
<keyword evidence="6" id="KW-1185">Reference proteome</keyword>
<dbReference type="AlphaFoldDB" id="A0A3B3BHL9"/>
<dbReference type="PANTHER" id="PTHR45740">
    <property type="entry name" value="POLY [ADP-RIBOSE] POLYMERASE"/>
    <property type="match status" value="1"/>
</dbReference>
<organism evidence="5 6">
    <name type="scientific">Oryzias melastigma</name>
    <name type="common">Marine medaka</name>
    <dbReference type="NCBI Taxonomy" id="30732"/>
    <lineage>
        <taxon>Eukaryota</taxon>
        <taxon>Metazoa</taxon>
        <taxon>Chordata</taxon>
        <taxon>Craniata</taxon>
        <taxon>Vertebrata</taxon>
        <taxon>Euteleostomi</taxon>
        <taxon>Actinopterygii</taxon>
        <taxon>Neopterygii</taxon>
        <taxon>Teleostei</taxon>
        <taxon>Neoteleostei</taxon>
        <taxon>Acanthomorphata</taxon>
        <taxon>Ovalentaria</taxon>
        <taxon>Atherinomorphae</taxon>
        <taxon>Beloniformes</taxon>
        <taxon>Adrianichthyidae</taxon>
        <taxon>Oryziinae</taxon>
        <taxon>Oryzias</taxon>
    </lineage>
</organism>
<sequence length="301" mass="35276">MKNITLEYYEWQLMIKNRWLRIDGDHVIETHYCQPGAKGMTINTTKGKVFIDFDTLETSNKGVRVQRLSVLPPDQTEDVCWYFRDEHEWWEYGSRGPGTSVSSRDIERHFTLYPQGNLRFTVGSNGYSLDFRTMTQMNLNTGLQRRIRRRPKFTNSAGLRSPPALLAGSTSLSGGKPKWEFMDQYGKWTEYQKHNIPQCNWTTEHIYNFFPQITVKPIKMVKKNNANANKLKKNQCLPFKMTFGFNKQVSISSEDIEVQFKRNPYGLLTFTTKKFKYELDFAAMTQRNLSTNTVRSVRRLE</sequence>
<evidence type="ECO:0000256" key="3">
    <source>
        <dbReference type="ARBA" id="ARBA00024347"/>
    </source>
</evidence>
<dbReference type="Gene3D" id="3.30.720.50">
    <property type="match status" value="2"/>
</dbReference>
<dbReference type="GeneTree" id="ENSGT01000000214676"/>
<dbReference type="Proteomes" id="UP000261560">
    <property type="component" value="Unplaced"/>
</dbReference>
<name>A0A3B3BHL9_ORYME</name>
<reference evidence="5" key="2">
    <citation type="submission" date="2025-09" db="UniProtKB">
        <authorList>
            <consortium name="Ensembl"/>
        </authorList>
    </citation>
    <scope>IDENTIFICATION</scope>
</reference>
<evidence type="ECO:0000313" key="6">
    <source>
        <dbReference type="Proteomes" id="UP000261560"/>
    </source>
</evidence>
<evidence type="ECO:0000256" key="2">
    <source>
        <dbReference type="ARBA" id="ARBA00023242"/>
    </source>
</evidence>
<accession>A0A3B3BHL9</accession>
<evidence type="ECO:0000259" key="4">
    <source>
        <dbReference type="PROSITE" id="PS50918"/>
    </source>
</evidence>